<dbReference type="Proteomes" id="UP000190229">
    <property type="component" value="Unassembled WGS sequence"/>
</dbReference>
<comment type="similarity">
    <text evidence="2 7">Belongs to the ArgR family.</text>
</comment>
<dbReference type="SUPFAM" id="SSF46785">
    <property type="entry name" value="Winged helix' DNA-binding domain"/>
    <property type="match status" value="1"/>
</dbReference>
<dbReference type="GO" id="GO:0051259">
    <property type="term" value="P:protein complex oligomerization"/>
    <property type="evidence" value="ECO:0007669"/>
    <property type="project" value="InterPro"/>
</dbReference>
<dbReference type="InterPro" id="IPR036388">
    <property type="entry name" value="WH-like_DNA-bd_sf"/>
</dbReference>
<dbReference type="UniPathway" id="UPA00068"/>
<dbReference type="InterPro" id="IPR020900">
    <property type="entry name" value="Arg_repress_DNA-bd"/>
</dbReference>
<keyword evidence="7" id="KW-0055">Arginine biosynthesis</keyword>
<evidence type="ECO:0000256" key="4">
    <source>
        <dbReference type="ARBA" id="ARBA00023015"/>
    </source>
</evidence>
<evidence type="ECO:0000256" key="2">
    <source>
        <dbReference type="ARBA" id="ARBA00008316"/>
    </source>
</evidence>
<dbReference type="HAMAP" id="MF_00173">
    <property type="entry name" value="Arg_repressor"/>
    <property type="match status" value="1"/>
</dbReference>
<dbReference type="GO" id="GO:0003677">
    <property type="term" value="F:DNA binding"/>
    <property type="evidence" value="ECO:0007669"/>
    <property type="project" value="UniProtKB-KW"/>
</dbReference>
<keyword evidence="4 7" id="KW-0805">Transcription regulation</keyword>
<dbReference type="RefSeq" id="WP_067563160.1">
    <property type="nucleotide sequence ID" value="NZ_LSUQ01000012.1"/>
</dbReference>
<comment type="subcellular location">
    <subcellularLocation>
        <location evidence="1 7">Cytoplasm</location>
    </subcellularLocation>
</comment>
<dbReference type="GO" id="GO:0005737">
    <property type="term" value="C:cytoplasm"/>
    <property type="evidence" value="ECO:0007669"/>
    <property type="project" value="UniProtKB-SubCell"/>
</dbReference>
<keyword evidence="6 7" id="KW-0804">Transcription</keyword>
<keyword evidence="3 7" id="KW-0963">Cytoplasm</keyword>
<comment type="function">
    <text evidence="7">Regulates arginine biosynthesis genes.</text>
</comment>
<reference evidence="11 13" key="1">
    <citation type="submission" date="2016-02" db="EMBL/GenBank/DDBJ databases">
        <title>Draft genome sequence of Acidibacillus ferrooxidans SLC66.</title>
        <authorList>
            <person name="Oliveira G."/>
            <person name="Nancucheo I."/>
            <person name="Dall'Agnol H."/>
            <person name="Johnson B."/>
            <person name="Oliveira R."/>
            <person name="Nunes G.L."/>
            <person name="Tzotzos G."/>
            <person name="Orellana S.C."/>
            <person name="Salim A.C."/>
            <person name="Araujo F.M."/>
        </authorList>
    </citation>
    <scope>NUCLEOTIDE SEQUENCE [LARGE SCALE GENOMIC DNA]</scope>
    <source>
        <strain evidence="11 13">SLC66</strain>
    </source>
</reference>
<comment type="caution">
    <text evidence="12">The sequence shown here is derived from an EMBL/GenBank/DDBJ whole genome shotgun (WGS) entry which is preliminary data.</text>
</comment>
<dbReference type="GO" id="GO:0034618">
    <property type="term" value="F:arginine binding"/>
    <property type="evidence" value="ECO:0007669"/>
    <property type="project" value="InterPro"/>
</dbReference>
<dbReference type="GO" id="GO:0003700">
    <property type="term" value="F:DNA-binding transcription factor activity"/>
    <property type="evidence" value="ECO:0007669"/>
    <property type="project" value="UniProtKB-UniRule"/>
</dbReference>
<dbReference type="PANTHER" id="PTHR34471">
    <property type="entry name" value="ARGININE REPRESSOR"/>
    <property type="match status" value="1"/>
</dbReference>
<dbReference type="PANTHER" id="PTHR34471:SF1">
    <property type="entry name" value="ARGININE REPRESSOR"/>
    <property type="match status" value="1"/>
</dbReference>
<dbReference type="InterPro" id="IPR001669">
    <property type="entry name" value="Arg_repress"/>
</dbReference>
<dbReference type="Proteomes" id="UP000077421">
    <property type="component" value="Unassembled WGS sequence"/>
</dbReference>
<dbReference type="GO" id="GO:1900079">
    <property type="term" value="P:regulation of arginine biosynthetic process"/>
    <property type="evidence" value="ECO:0007669"/>
    <property type="project" value="UniProtKB-UniRule"/>
</dbReference>
<keyword evidence="14" id="KW-1185">Reference proteome</keyword>
<keyword evidence="7" id="KW-0678">Repressor</keyword>
<evidence type="ECO:0000259" key="10">
    <source>
        <dbReference type="Pfam" id="PF02863"/>
    </source>
</evidence>
<dbReference type="AlphaFoldDB" id="A0A1V4EU54"/>
<evidence type="ECO:0000259" key="9">
    <source>
        <dbReference type="Pfam" id="PF01316"/>
    </source>
</evidence>
<dbReference type="EMBL" id="MWPS01000016">
    <property type="protein sequence ID" value="OPG16477.1"/>
    <property type="molecule type" value="Genomic_DNA"/>
</dbReference>
<protein>
    <recommendedName>
        <fullName evidence="7 8">Arginine repressor</fullName>
    </recommendedName>
</protein>
<dbReference type="GO" id="GO:0006526">
    <property type="term" value="P:L-arginine biosynthetic process"/>
    <property type="evidence" value="ECO:0007669"/>
    <property type="project" value="UniProtKB-UniPathway"/>
</dbReference>
<evidence type="ECO:0000256" key="3">
    <source>
        <dbReference type="ARBA" id="ARBA00022490"/>
    </source>
</evidence>
<feature type="domain" description="Arginine repressor C-terminal" evidence="10">
    <location>
        <begin position="80"/>
        <end position="146"/>
    </location>
</feature>
<feature type="domain" description="Arginine repressor DNA-binding" evidence="9">
    <location>
        <begin position="2"/>
        <end position="65"/>
    </location>
</feature>
<dbReference type="PRINTS" id="PR01467">
    <property type="entry name" value="ARGREPRESSOR"/>
</dbReference>
<proteinExistence type="inferred from homology"/>
<sequence>MKGQRLLKIREIITERVIETQDELVDALRDAGFQVTQATISRDIKEMHLIKTPTADGGYKYSLPTAPSTIQPDVKLHRLLNDAFVAIDSAMNQVIMRTIPGNAHAVAFLFDTLDWPEVLGTVAGDDTILFVCRSNEAAEMVIERVKGLL</sequence>
<dbReference type="Pfam" id="PF01316">
    <property type="entry name" value="Arg_repressor"/>
    <property type="match status" value="1"/>
</dbReference>
<dbReference type="Gene3D" id="3.30.1360.40">
    <property type="match status" value="1"/>
</dbReference>
<reference evidence="12 14" key="2">
    <citation type="submission" date="2017-02" db="EMBL/GenBank/DDBJ databases">
        <title>Draft genome of Acidibacillus ferrooxidans Huett2.</title>
        <authorList>
            <person name="Schopf S."/>
        </authorList>
    </citation>
    <scope>NUCLEOTIDE SEQUENCE [LARGE SCALE GENOMIC DNA]</scope>
    <source>
        <strain evidence="12 14">Huett2</strain>
    </source>
</reference>
<keyword evidence="5 7" id="KW-0238">DNA-binding</keyword>
<dbReference type="SUPFAM" id="SSF55252">
    <property type="entry name" value="C-terminal domain of arginine repressor"/>
    <property type="match status" value="1"/>
</dbReference>
<dbReference type="InterPro" id="IPR036251">
    <property type="entry name" value="Arg_repress_C_sf"/>
</dbReference>
<organism evidence="12 14">
    <name type="scientific">Ferroacidibacillus organovorans</name>
    <dbReference type="NCBI Taxonomy" id="1765683"/>
    <lineage>
        <taxon>Bacteria</taxon>
        <taxon>Bacillati</taxon>
        <taxon>Bacillota</taxon>
        <taxon>Bacilli</taxon>
        <taxon>Bacillales</taxon>
        <taxon>Alicyclobacillaceae</taxon>
        <taxon>Ferroacidibacillus</taxon>
    </lineage>
</organism>
<dbReference type="InterPro" id="IPR020899">
    <property type="entry name" value="Arg_repress_C"/>
</dbReference>
<evidence type="ECO:0000256" key="5">
    <source>
        <dbReference type="ARBA" id="ARBA00023125"/>
    </source>
</evidence>
<dbReference type="Gene3D" id="1.10.10.10">
    <property type="entry name" value="Winged helix-like DNA-binding domain superfamily/Winged helix DNA-binding domain"/>
    <property type="match status" value="1"/>
</dbReference>
<evidence type="ECO:0000256" key="6">
    <source>
        <dbReference type="ARBA" id="ARBA00023163"/>
    </source>
</evidence>
<dbReference type="NCBIfam" id="NF003281">
    <property type="entry name" value="PRK04280.1"/>
    <property type="match status" value="1"/>
</dbReference>
<dbReference type="NCBIfam" id="TIGR01529">
    <property type="entry name" value="argR_whole"/>
    <property type="match status" value="1"/>
</dbReference>
<dbReference type="Pfam" id="PF02863">
    <property type="entry name" value="Arg_repressor_C"/>
    <property type="match status" value="1"/>
</dbReference>
<gene>
    <name evidence="7" type="primary">argR</name>
    <name evidence="11" type="ORF">AYW79_06000</name>
    <name evidence="12" type="ORF">B2M26_06260</name>
</gene>
<dbReference type="InterPro" id="IPR036390">
    <property type="entry name" value="WH_DNA-bd_sf"/>
</dbReference>
<evidence type="ECO:0000256" key="7">
    <source>
        <dbReference type="HAMAP-Rule" id="MF_00173"/>
    </source>
</evidence>
<evidence type="ECO:0000313" key="11">
    <source>
        <dbReference type="EMBL" id="OAG94284.1"/>
    </source>
</evidence>
<evidence type="ECO:0000313" key="14">
    <source>
        <dbReference type="Proteomes" id="UP000190229"/>
    </source>
</evidence>
<name>A0A1V4EU54_9BACL</name>
<evidence type="ECO:0000256" key="1">
    <source>
        <dbReference type="ARBA" id="ARBA00004496"/>
    </source>
</evidence>
<comment type="pathway">
    <text evidence="7">Amino-acid biosynthesis; L-arginine biosynthesis [regulation].</text>
</comment>
<accession>A0A1V4EU54</accession>
<evidence type="ECO:0000313" key="12">
    <source>
        <dbReference type="EMBL" id="OPG16477.1"/>
    </source>
</evidence>
<keyword evidence="7" id="KW-0028">Amino-acid biosynthesis</keyword>
<dbReference type="EMBL" id="LSUQ01000012">
    <property type="protein sequence ID" value="OAG94284.1"/>
    <property type="molecule type" value="Genomic_DNA"/>
</dbReference>
<evidence type="ECO:0000313" key="13">
    <source>
        <dbReference type="Proteomes" id="UP000077421"/>
    </source>
</evidence>
<evidence type="ECO:0000256" key="8">
    <source>
        <dbReference type="NCBIfam" id="TIGR01529"/>
    </source>
</evidence>